<feature type="transmembrane region" description="Helical" evidence="2">
    <location>
        <begin position="112"/>
        <end position="133"/>
    </location>
</feature>
<sequence length="342" mass="38507">MCIATRSRTKMASKNSAPLPPPPTTSSNVEILGDFTLGLIGPMNRFYIGGYSFMLAHFALINSEILDSRGIFGTGTTTVLSWMIGWLYFFYNSVVVPARKRSSNTYKVSRALRYELILLLGQLFVLAVGAGAFSRGYYGWMNGKECLFQSLSLKYLERSQSLFPFNYAPPALIEWWKTSVTTPYTGLGWWLCEIIDPVCHQAPFLVMSYIAYTHPALQNLCDDITLPLVGVVSIIGPAQRFFWDLSTCGTMICDGPYHGFLKHVSPLEQMFWHTAPGFLFCAGLFYVHASREKQTPPPFYETAIQMQGVYSFTKTCLTIAVWGMFQVFLAWKNGGEVFALRF</sequence>
<keyword evidence="4" id="KW-1185">Reference proteome</keyword>
<proteinExistence type="predicted"/>
<organism evidence="3 4">
    <name type="scientific">Triparma verrucosa</name>
    <dbReference type="NCBI Taxonomy" id="1606542"/>
    <lineage>
        <taxon>Eukaryota</taxon>
        <taxon>Sar</taxon>
        <taxon>Stramenopiles</taxon>
        <taxon>Ochrophyta</taxon>
        <taxon>Bolidophyceae</taxon>
        <taxon>Parmales</taxon>
        <taxon>Triparmaceae</taxon>
        <taxon>Triparma</taxon>
    </lineage>
</organism>
<dbReference type="Proteomes" id="UP001165160">
    <property type="component" value="Unassembled WGS sequence"/>
</dbReference>
<feature type="transmembrane region" description="Helical" evidence="2">
    <location>
        <begin position="270"/>
        <end position="289"/>
    </location>
</feature>
<evidence type="ECO:0000313" key="4">
    <source>
        <dbReference type="Proteomes" id="UP001165160"/>
    </source>
</evidence>
<keyword evidence="2" id="KW-0472">Membrane</keyword>
<keyword evidence="2" id="KW-0812">Transmembrane</keyword>
<comment type="caution">
    <text evidence="3">The sequence shown here is derived from an EMBL/GenBank/DDBJ whole genome shotgun (WGS) entry which is preliminary data.</text>
</comment>
<accession>A0A9W7BXC1</accession>
<keyword evidence="2" id="KW-1133">Transmembrane helix</keyword>
<feature type="transmembrane region" description="Helical" evidence="2">
    <location>
        <begin position="46"/>
        <end position="65"/>
    </location>
</feature>
<dbReference type="AlphaFoldDB" id="A0A9W7BXC1"/>
<evidence type="ECO:0000256" key="1">
    <source>
        <dbReference type="SAM" id="MobiDB-lite"/>
    </source>
</evidence>
<dbReference type="EMBL" id="BRXX01000174">
    <property type="protein sequence ID" value="GMH95820.1"/>
    <property type="molecule type" value="Genomic_DNA"/>
</dbReference>
<evidence type="ECO:0000313" key="3">
    <source>
        <dbReference type="EMBL" id="GMH95820.1"/>
    </source>
</evidence>
<name>A0A9W7BXC1_9STRA</name>
<protein>
    <submittedName>
        <fullName evidence="3">Uncharacterized protein</fullName>
    </submittedName>
</protein>
<gene>
    <name evidence="3" type="ORF">TrVE_jg68</name>
</gene>
<evidence type="ECO:0000256" key="2">
    <source>
        <dbReference type="SAM" id="Phobius"/>
    </source>
</evidence>
<feature type="region of interest" description="Disordered" evidence="1">
    <location>
        <begin position="1"/>
        <end position="25"/>
    </location>
</feature>
<feature type="transmembrane region" description="Helical" evidence="2">
    <location>
        <begin position="71"/>
        <end position="91"/>
    </location>
</feature>
<feature type="transmembrane region" description="Helical" evidence="2">
    <location>
        <begin position="309"/>
        <end position="331"/>
    </location>
</feature>
<reference evidence="4" key="1">
    <citation type="journal article" date="2023" name="Commun. Biol.">
        <title>Genome analysis of Parmales, the sister group of diatoms, reveals the evolutionary specialization of diatoms from phago-mixotrophs to photoautotrophs.</title>
        <authorList>
            <person name="Ban H."/>
            <person name="Sato S."/>
            <person name="Yoshikawa S."/>
            <person name="Yamada K."/>
            <person name="Nakamura Y."/>
            <person name="Ichinomiya M."/>
            <person name="Sato N."/>
            <person name="Blanc-Mathieu R."/>
            <person name="Endo H."/>
            <person name="Kuwata A."/>
            <person name="Ogata H."/>
        </authorList>
    </citation>
    <scope>NUCLEOTIDE SEQUENCE [LARGE SCALE GENOMIC DNA]</scope>
    <source>
        <strain evidence="4">NIES 3699</strain>
    </source>
</reference>